<name>A0AAV2BW98_9ARAC</name>
<dbReference type="InterPro" id="IPR052778">
    <property type="entry name" value="Centrosome-WD_assoc"/>
</dbReference>
<dbReference type="Pfam" id="PF00400">
    <property type="entry name" value="WD40"/>
    <property type="match status" value="1"/>
</dbReference>
<dbReference type="GO" id="GO:0005815">
    <property type="term" value="C:microtubule organizing center"/>
    <property type="evidence" value="ECO:0007669"/>
    <property type="project" value="TreeGrafter"/>
</dbReference>
<dbReference type="SUPFAM" id="SSF82171">
    <property type="entry name" value="DPP6 N-terminal domain-like"/>
    <property type="match status" value="1"/>
</dbReference>
<dbReference type="InterPro" id="IPR015943">
    <property type="entry name" value="WD40/YVTN_repeat-like_dom_sf"/>
</dbReference>
<sequence length="305" mass="34962">MPVLIYKFNLNMFQELRSTVYSELIEQNADVISCFSPNGMNFAYVLQCQLIILDVESQKTVQKFICDYTIDCLSWSPDSELVYCCSKKQGSIQIWNLTNPVWRCKIMENPLAVAEVHWAPDSRHLLVISEFHLKMTVWSLVSTTIAVIENPKPVKNCLSFSSCERYLTVAERRKCEDFISIYTCYTWEILKFFSVETKDLSGIYFSPSDLVIGVLEAYIEEPKVVFYSIDGRILGKYIRSSMFGFTSFSWNSNGKMISLGDYSGVVTILDGSKYVEIISYHETDSIDCEKTNAYLESECGFLVVM</sequence>
<dbReference type="GO" id="GO:1990811">
    <property type="term" value="C:MWP complex"/>
    <property type="evidence" value="ECO:0007669"/>
    <property type="project" value="TreeGrafter"/>
</dbReference>
<evidence type="ECO:0000313" key="2">
    <source>
        <dbReference type="Proteomes" id="UP001497382"/>
    </source>
</evidence>
<dbReference type="EMBL" id="CAXIEN010000524">
    <property type="protein sequence ID" value="CAL1299939.1"/>
    <property type="molecule type" value="Genomic_DNA"/>
</dbReference>
<dbReference type="InterPro" id="IPR001680">
    <property type="entry name" value="WD40_rpt"/>
</dbReference>
<proteinExistence type="predicted"/>
<organism evidence="1 2">
    <name type="scientific">Larinioides sclopetarius</name>
    <dbReference type="NCBI Taxonomy" id="280406"/>
    <lineage>
        <taxon>Eukaryota</taxon>
        <taxon>Metazoa</taxon>
        <taxon>Ecdysozoa</taxon>
        <taxon>Arthropoda</taxon>
        <taxon>Chelicerata</taxon>
        <taxon>Arachnida</taxon>
        <taxon>Araneae</taxon>
        <taxon>Araneomorphae</taxon>
        <taxon>Entelegynae</taxon>
        <taxon>Araneoidea</taxon>
        <taxon>Araneidae</taxon>
        <taxon>Larinioides</taxon>
    </lineage>
</organism>
<dbReference type="AlphaFoldDB" id="A0AAV2BW98"/>
<keyword evidence="2" id="KW-1185">Reference proteome</keyword>
<gene>
    <name evidence="1" type="ORF">LARSCL_LOCUS21648</name>
</gene>
<accession>A0AAV2BW98</accession>
<comment type="caution">
    <text evidence="1">The sequence shown here is derived from an EMBL/GenBank/DDBJ whole genome shotgun (WGS) entry which is preliminary data.</text>
</comment>
<reference evidence="1 2" key="1">
    <citation type="submission" date="2024-04" db="EMBL/GenBank/DDBJ databases">
        <authorList>
            <person name="Rising A."/>
            <person name="Reimegard J."/>
            <person name="Sonavane S."/>
            <person name="Akerstrom W."/>
            <person name="Nylinder S."/>
            <person name="Hedman E."/>
            <person name="Kallberg Y."/>
        </authorList>
    </citation>
    <scope>NUCLEOTIDE SEQUENCE [LARGE SCALE GENOMIC DNA]</scope>
</reference>
<dbReference type="PANTHER" id="PTHR16220:SF0">
    <property type="entry name" value="WD REPEAT-CONTAINING PROTEIN WRAP73"/>
    <property type="match status" value="1"/>
</dbReference>
<dbReference type="Proteomes" id="UP001497382">
    <property type="component" value="Unassembled WGS sequence"/>
</dbReference>
<dbReference type="Gene3D" id="2.130.10.10">
    <property type="entry name" value="YVTN repeat-like/Quinoprotein amine dehydrogenase"/>
    <property type="match status" value="1"/>
</dbReference>
<evidence type="ECO:0000313" key="1">
    <source>
        <dbReference type="EMBL" id="CAL1299939.1"/>
    </source>
</evidence>
<protein>
    <submittedName>
        <fullName evidence="1">Uncharacterized protein</fullName>
    </submittedName>
</protein>
<dbReference type="PANTHER" id="PTHR16220">
    <property type="entry name" value="WD REPEAT PROTEIN 8-RELATED"/>
    <property type="match status" value="1"/>
</dbReference>